<organism evidence="1 2">
    <name type="scientific">Goodea atripinnis</name>
    <dbReference type="NCBI Taxonomy" id="208336"/>
    <lineage>
        <taxon>Eukaryota</taxon>
        <taxon>Metazoa</taxon>
        <taxon>Chordata</taxon>
        <taxon>Craniata</taxon>
        <taxon>Vertebrata</taxon>
        <taxon>Euteleostomi</taxon>
        <taxon>Actinopterygii</taxon>
        <taxon>Neopterygii</taxon>
        <taxon>Teleostei</taxon>
        <taxon>Neoteleostei</taxon>
        <taxon>Acanthomorphata</taxon>
        <taxon>Ovalentaria</taxon>
        <taxon>Atherinomorphae</taxon>
        <taxon>Cyprinodontiformes</taxon>
        <taxon>Goodeidae</taxon>
        <taxon>Goodea</taxon>
    </lineage>
</organism>
<gene>
    <name evidence="1" type="ORF">GOODEAATRI_029741</name>
</gene>
<keyword evidence="2" id="KW-1185">Reference proteome</keyword>
<proteinExistence type="predicted"/>
<accession>A0ABV0P8W7</accession>
<reference evidence="1 2" key="1">
    <citation type="submission" date="2021-06" db="EMBL/GenBank/DDBJ databases">
        <authorList>
            <person name="Palmer J.M."/>
        </authorList>
    </citation>
    <scope>NUCLEOTIDE SEQUENCE [LARGE SCALE GENOMIC DNA]</scope>
    <source>
        <strain evidence="1 2">GA_2019</strain>
        <tissue evidence="1">Muscle</tissue>
    </source>
</reference>
<evidence type="ECO:0000313" key="2">
    <source>
        <dbReference type="Proteomes" id="UP001476798"/>
    </source>
</evidence>
<name>A0ABV0P8W7_9TELE</name>
<comment type="caution">
    <text evidence="1">The sequence shown here is derived from an EMBL/GenBank/DDBJ whole genome shotgun (WGS) entry which is preliminary data.</text>
</comment>
<dbReference type="EMBL" id="JAHRIO010064453">
    <property type="protein sequence ID" value="MEQ2179879.1"/>
    <property type="molecule type" value="Genomic_DNA"/>
</dbReference>
<sequence length="105" mass="11785">SFSLHVSSGYQIISPSRPSGTTRYTLLTSSWYTSPILLTDQISFSFPSPLRPAVCIRYAWPGFILYDLHLIRLDKLDSYPVLCLLGFYCPLSSLSFCSSICISFS</sequence>
<protein>
    <submittedName>
        <fullName evidence="1">Uncharacterized protein</fullName>
    </submittedName>
</protein>
<feature type="non-terminal residue" evidence="1">
    <location>
        <position position="1"/>
    </location>
</feature>
<evidence type="ECO:0000313" key="1">
    <source>
        <dbReference type="EMBL" id="MEQ2179879.1"/>
    </source>
</evidence>
<dbReference type="Proteomes" id="UP001476798">
    <property type="component" value="Unassembled WGS sequence"/>
</dbReference>